<evidence type="ECO:0000313" key="1">
    <source>
        <dbReference type="EMBL" id="SBS07984.1"/>
    </source>
</evidence>
<organism evidence="1">
    <name type="scientific">Nothobranchius rachovii</name>
    <name type="common">bluefin notho</name>
    <dbReference type="NCBI Taxonomy" id="451742"/>
    <lineage>
        <taxon>Eukaryota</taxon>
        <taxon>Metazoa</taxon>
        <taxon>Chordata</taxon>
        <taxon>Craniata</taxon>
        <taxon>Vertebrata</taxon>
        <taxon>Euteleostomi</taxon>
        <taxon>Actinopterygii</taxon>
        <taxon>Neopterygii</taxon>
        <taxon>Teleostei</taxon>
        <taxon>Neoteleostei</taxon>
        <taxon>Acanthomorphata</taxon>
        <taxon>Ovalentaria</taxon>
        <taxon>Atherinomorphae</taxon>
        <taxon>Cyprinodontiformes</taxon>
        <taxon>Nothobranchiidae</taxon>
        <taxon>Nothobranchius</taxon>
    </lineage>
</organism>
<dbReference type="EMBL" id="HAEH01018628">
    <property type="protein sequence ID" value="SBS07984.1"/>
    <property type="molecule type" value="Transcribed_RNA"/>
</dbReference>
<reference evidence="1" key="1">
    <citation type="submission" date="2016-05" db="EMBL/GenBank/DDBJ databases">
        <authorList>
            <person name="Lavstsen T."/>
            <person name="Jespersen J.S."/>
        </authorList>
    </citation>
    <scope>NUCLEOTIDE SEQUENCE</scope>
    <source>
        <tissue evidence="1">Brain</tissue>
    </source>
</reference>
<sequence length="54" mass="6044">MPINCRNPEVSQDWSGRQPLLFLLASVPERVKLDLDIPDLTGTSAKGMWTDEMA</sequence>
<proteinExistence type="predicted"/>
<feature type="non-terminal residue" evidence="1">
    <location>
        <position position="54"/>
    </location>
</feature>
<protein>
    <submittedName>
        <fullName evidence="1">Uncharacterized protein</fullName>
    </submittedName>
</protein>
<name>A0A1A8RRY6_9TELE</name>
<accession>A0A1A8RRY6</accession>
<reference evidence="1" key="2">
    <citation type="submission" date="2016-06" db="EMBL/GenBank/DDBJ databases">
        <title>The genome of a short-lived fish provides insights into sex chromosome evolution and the genetic control of aging.</title>
        <authorList>
            <person name="Reichwald K."/>
            <person name="Felder M."/>
            <person name="Petzold A."/>
            <person name="Koch P."/>
            <person name="Groth M."/>
            <person name="Platzer M."/>
        </authorList>
    </citation>
    <scope>NUCLEOTIDE SEQUENCE</scope>
    <source>
        <tissue evidence="1">Brain</tissue>
    </source>
</reference>
<dbReference type="AlphaFoldDB" id="A0A1A8RRY6"/>
<gene>
    <name evidence="1" type="primary">Nfu_g_1_015691</name>
</gene>